<dbReference type="OrthoDB" id="1631895at2"/>
<evidence type="ECO:0000256" key="1">
    <source>
        <dbReference type="SAM" id="Phobius"/>
    </source>
</evidence>
<dbReference type="EMBL" id="CP034465">
    <property type="protein sequence ID" value="AZP03297.1"/>
    <property type="molecule type" value="Genomic_DNA"/>
</dbReference>
<feature type="transmembrane region" description="Helical" evidence="1">
    <location>
        <begin position="12"/>
        <end position="36"/>
    </location>
</feature>
<evidence type="ECO:0000313" key="3">
    <source>
        <dbReference type="Proteomes" id="UP000273326"/>
    </source>
</evidence>
<dbReference type="AlphaFoldDB" id="A0A3Q9BIS7"/>
<proteinExistence type="predicted"/>
<protein>
    <recommendedName>
        <fullName evidence="4">Niacin transporter NiaX</fullName>
    </recommendedName>
</protein>
<evidence type="ECO:0008006" key="4">
    <source>
        <dbReference type="Google" id="ProtNLM"/>
    </source>
</evidence>
<sequence length="181" mass="19819">MIPLNRRTNTRTITTAALLIAIGILIPMISPIKIVLEPASFTLASHVATFIAMFISPFVAVTVAFGTAIGFLLGGFPIVISLRAASHMVFAFFGGKYLEKNPNLLQNKKATWLFNGIIGILHAICEVIVVSVFYFAGNLSAAYYDRGLLFSVMVLVGLGTVIHSMVDFWLAQVVWKTLQRR</sequence>
<gene>
    <name evidence="2" type="ORF">EJN90_00670</name>
</gene>
<keyword evidence="1" id="KW-0472">Membrane</keyword>
<feature type="transmembrane region" description="Helical" evidence="1">
    <location>
        <begin position="48"/>
        <end position="72"/>
    </location>
</feature>
<keyword evidence="1" id="KW-0812">Transmembrane</keyword>
<feature type="transmembrane region" description="Helical" evidence="1">
    <location>
        <begin position="148"/>
        <end position="171"/>
    </location>
</feature>
<feature type="transmembrane region" description="Helical" evidence="1">
    <location>
        <begin position="110"/>
        <end position="136"/>
    </location>
</feature>
<name>A0A3Q9BIS7_9LACT</name>
<reference evidence="3" key="1">
    <citation type="submission" date="2018-12" db="EMBL/GenBank/DDBJ databases">
        <title>Complete genome sequencing of Jeotgalibaca sp. H21T32.</title>
        <authorList>
            <person name="Bae J.-W."/>
            <person name="Lee S.-Y."/>
        </authorList>
    </citation>
    <scope>NUCLEOTIDE SEQUENCE [LARGE SCALE GENOMIC DNA]</scope>
    <source>
        <strain evidence="3">H21T32</strain>
    </source>
</reference>
<keyword evidence="1" id="KW-1133">Transmembrane helix</keyword>
<organism evidence="2 3">
    <name type="scientific">Jeotgalibaca ciconiae</name>
    <dbReference type="NCBI Taxonomy" id="2496265"/>
    <lineage>
        <taxon>Bacteria</taxon>
        <taxon>Bacillati</taxon>
        <taxon>Bacillota</taxon>
        <taxon>Bacilli</taxon>
        <taxon>Lactobacillales</taxon>
        <taxon>Carnobacteriaceae</taxon>
        <taxon>Jeotgalibaca</taxon>
    </lineage>
</organism>
<accession>A0A3Q9BIS7</accession>
<evidence type="ECO:0000313" key="2">
    <source>
        <dbReference type="EMBL" id="AZP03297.1"/>
    </source>
</evidence>
<dbReference type="Proteomes" id="UP000273326">
    <property type="component" value="Chromosome"/>
</dbReference>
<keyword evidence="3" id="KW-1185">Reference proteome</keyword>
<dbReference type="Gene3D" id="1.10.1760.20">
    <property type="match status" value="1"/>
</dbReference>
<dbReference type="KEGG" id="jeh:EJN90_00670"/>